<feature type="transmembrane region" description="Helical" evidence="1">
    <location>
        <begin position="12"/>
        <end position="30"/>
    </location>
</feature>
<dbReference type="EMBL" id="JAQGEF010000004">
    <property type="protein sequence ID" value="MDA3614200.1"/>
    <property type="molecule type" value="Genomic_DNA"/>
</dbReference>
<feature type="transmembrane region" description="Helical" evidence="1">
    <location>
        <begin position="199"/>
        <end position="232"/>
    </location>
</feature>
<feature type="transmembrane region" description="Helical" evidence="1">
    <location>
        <begin position="88"/>
        <end position="108"/>
    </location>
</feature>
<feature type="transmembrane region" description="Helical" evidence="1">
    <location>
        <begin position="171"/>
        <end position="192"/>
    </location>
</feature>
<proteinExistence type="predicted"/>
<evidence type="ECO:0000256" key="1">
    <source>
        <dbReference type="SAM" id="Phobius"/>
    </source>
</evidence>
<dbReference type="PANTHER" id="PTHR37422:SF13">
    <property type="entry name" value="LIPOPOLYSACCHARIDE BIOSYNTHESIS PROTEIN PA4999-RELATED"/>
    <property type="match status" value="1"/>
</dbReference>
<comment type="caution">
    <text evidence="2">The sequence shown here is derived from an EMBL/GenBank/DDBJ whole genome shotgun (WGS) entry which is preliminary data.</text>
</comment>
<accession>A0ABT4UH76</accession>
<name>A0ABT4UH76_9BACT</name>
<protein>
    <recommendedName>
        <fullName evidence="4">O-antigen ligase domain-containing protein</fullName>
    </recommendedName>
</protein>
<evidence type="ECO:0000313" key="2">
    <source>
        <dbReference type="EMBL" id="MDA3614200.1"/>
    </source>
</evidence>
<keyword evidence="1" id="KW-0812">Transmembrane</keyword>
<feature type="transmembrane region" description="Helical" evidence="1">
    <location>
        <begin position="120"/>
        <end position="141"/>
    </location>
</feature>
<feature type="transmembrane region" description="Helical" evidence="1">
    <location>
        <begin position="346"/>
        <end position="366"/>
    </location>
</feature>
<feature type="transmembrane region" description="Helical" evidence="1">
    <location>
        <begin position="66"/>
        <end position="82"/>
    </location>
</feature>
<evidence type="ECO:0000313" key="3">
    <source>
        <dbReference type="Proteomes" id="UP001210231"/>
    </source>
</evidence>
<keyword evidence="1" id="KW-0472">Membrane</keyword>
<sequence>MKISNTTLEERGYVFLFLITTLGAAIRKWFTDSSVISNGILLVEMLMPFIWMFFRSNNSNTPFNYSRLLVFYFLYLAFHIINPLQYTFFHGGLGFIIYGSFWLGIFYYMSNRHLFNPAKFINIILIVCTLEMVLAFIQYQLPQDHFLNKYAREIDAGVAMVEDRVRVSGTFSYLSGFTAFMVFYPFLIWAMFKLKYSSWFTAVAIIFGCFAVFMTGSRSCFVLFFAFLAVILYQNFTFKTFTRYLIKLFIPLMIGVAIISITNPKAFFNQIDSAFGNFFKRVERTQESGEQAQRLVWDVQLFQKKTFKHPVMGIGLGATYQGATITFGTSPLVSDFGYVESEPVKILLEGGIIILIFKICLATLLIRNLSFKGPVRYLIWFSIVYALPITFNVHNAAFLLMGLILVDNIYWRQQQEMSAIRNT</sequence>
<feature type="transmembrane region" description="Helical" evidence="1">
    <location>
        <begin position="378"/>
        <end position="406"/>
    </location>
</feature>
<keyword evidence="3" id="KW-1185">Reference proteome</keyword>
<keyword evidence="1" id="KW-1133">Transmembrane helix</keyword>
<feature type="transmembrane region" description="Helical" evidence="1">
    <location>
        <begin position="244"/>
        <end position="262"/>
    </location>
</feature>
<dbReference type="Proteomes" id="UP001210231">
    <property type="component" value="Unassembled WGS sequence"/>
</dbReference>
<evidence type="ECO:0008006" key="4">
    <source>
        <dbReference type="Google" id="ProtNLM"/>
    </source>
</evidence>
<gene>
    <name evidence="2" type="ORF">O3P16_05235</name>
</gene>
<feature type="transmembrane region" description="Helical" evidence="1">
    <location>
        <begin position="36"/>
        <end position="54"/>
    </location>
</feature>
<dbReference type="PANTHER" id="PTHR37422">
    <property type="entry name" value="TEICHURONIC ACID BIOSYNTHESIS PROTEIN TUAE"/>
    <property type="match status" value="1"/>
</dbReference>
<dbReference type="InterPro" id="IPR051533">
    <property type="entry name" value="WaaL-like"/>
</dbReference>
<reference evidence="2 3" key="1">
    <citation type="submission" date="2022-12" db="EMBL/GenBank/DDBJ databases">
        <title>Chitinophagaceae gen. sp. nov., a new member of the family Chitinophagaceae, isolated from soil in a chemical factory.</title>
        <authorList>
            <person name="Ke Z."/>
        </authorList>
    </citation>
    <scope>NUCLEOTIDE SEQUENCE [LARGE SCALE GENOMIC DNA]</scope>
    <source>
        <strain evidence="2 3">LY-5</strain>
    </source>
</reference>
<organism evidence="2 3">
    <name type="scientific">Polluticaenibacter yanchengensis</name>
    <dbReference type="NCBI Taxonomy" id="3014562"/>
    <lineage>
        <taxon>Bacteria</taxon>
        <taxon>Pseudomonadati</taxon>
        <taxon>Bacteroidota</taxon>
        <taxon>Chitinophagia</taxon>
        <taxon>Chitinophagales</taxon>
        <taxon>Chitinophagaceae</taxon>
        <taxon>Polluticaenibacter</taxon>
    </lineage>
</organism>
<dbReference type="RefSeq" id="WP_407030523.1">
    <property type="nucleotide sequence ID" value="NZ_JAQGEF010000004.1"/>
</dbReference>